<protein>
    <submittedName>
        <fullName evidence="1">Uncharacterized protein</fullName>
    </submittedName>
</protein>
<reference evidence="1" key="1">
    <citation type="submission" date="2018-02" db="EMBL/GenBank/DDBJ databases">
        <title>The genomes of Aspergillus section Nigri reveals drivers in fungal speciation.</title>
        <authorList>
            <consortium name="DOE Joint Genome Institute"/>
            <person name="Vesth T.C."/>
            <person name="Nybo J."/>
            <person name="Theobald S."/>
            <person name="Brandl J."/>
            <person name="Frisvad J.C."/>
            <person name="Nielsen K.F."/>
            <person name="Lyhne E.K."/>
            <person name="Kogle M.E."/>
            <person name="Kuo A."/>
            <person name="Riley R."/>
            <person name="Clum A."/>
            <person name="Nolan M."/>
            <person name="Lipzen A."/>
            <person name="Salamov A."/>
            <person name="Henrissat B."/>
            <person name="Wiebenga A."/>
            <person name="De vries R.P."/>
            <person name="Grigoriev I.V."/>
            <person name="Mortensen U.H."/>
            <person name="Andersen M.R."/>
            <person name="Baker S.E."/>
        </authorList>
    </citation>
    <scope>NUCLEOTIDE SEQUENCE</scope>
    <source>
        <strain evidence="1">CBS 121060</strain>
    </source>
</reference>
<evidence type="ECO:0000313" key="2">
    <source>
        <dbReference type="Proteomes" id="UP000249661"/>
    </source>
</evidence>
<sequence>MLSRRLYLPAVIAALIAQTFAQSVLDAVDGEQKNNSASTSETKSVSSKGMIILCTIVALVIVVGISFTTIFIVFKKRRWQMREALYSTERVTPDIERASIVKTPSSQLDRVGTRADAETRSASRAHHAAAGQVEKPDDASGPAATHRGWGSFFSFGRTQSRQ</sequence>
<dbReference type="Proteomes" id="UP000249661">
    <property type="component" value="Unassembled WGS sequence"/>
</dbReference>
<accession>A0ACD1GSM2</accession>
<keyword evidence="2" id="KW-1185">Reference proteome</keyword>
<name>A0ACD1GSM2_9EURO</name>
<gene>
    <name evidence="1" type="ORF">BO66DRAFT_396281</name>
</gene>
<organism evidence="1 2">
    <name type="scientific">Aspergillus aculeatinus CBS 121060</name>
    <dbReference type="NCBI Taxonomy" id="1448322"/>
    <lineage>
        <taxon>Eukaryota</taxon>
        <taxon>Fungi</taxon>
        <taxon>Dikarya</taxon>
        <taxon>Ascomycota</taxon>
        <taxon>Pezizomycotina</taxon>
        <taxon>Eurotiomycetes</taxon>
        <taxon>Eurotiomycetidae</taxon>
        <taxon>Eurotiales</taxon>
        <taxon>Aspergillaceae</taxon>
        <taxon>Aspergillus</taxon>
        <taxon>Aspergillus subgen. Circumdati</taxon>
    </lineage>
</organism>
<dbReference type="EMBL" id="KZ825016">
    <property type="protein sequence ID" value="RAH64288.1"/>
    <property type="molecule type" value="Genomic_DNA"/>
</dbReference>
<evidence type="ECO:0000313" key="1">
    <source>
        <dbReference type="EMBL" id="RAH64288.1"/>
    </source>
</evidence>
<proteinExistence type="predicted"/>